<dbReference type="EMBL" id="JAEMWZ010000232">
    <property type="protein sequence ID" value="KAG7130271.1"/>
    <property type="molecule type" value="Genomic_DNA"/>
</dbReference>
<name>A0A8I3ALY5_VERLO</name>
<protein>
    <submittedName>
        <fullName evidence="1">Uncharacterized protein</fullName>
    </submittedName>
</protein>
<evidence type="ECO:0000313" key="1">
    <source>
        <dbReference type="EMBL" id="KAG7130271.1"/>
    </source>
</evidence>
<organism evidence="1 2">
    <name type="scientific">Verticillium longisporum</name>
    <name type="common">Verticillium dahliae var. longisporum</name>
    <dbReference type="NCBI Taxonomy" id="100787"/>
    <lineage>
        <taxon>Eukaryota</taxon>
        <taxon>Fungi</taxon>
        <taxon>Dikarya</taxon>
        <taxon>Ascomycota</taxon>
        <taxon>Pezizomycotina</taxon>
        <taxon>Sordariomycetes</taxon>
        <taxon>Hypocreomycetidae</taxon>
        <taxon>Glomerellales</taxon>
        <taxon>Plectosphaerellaceae</taxon>
        <taxon>Verticillium</taxon>
    </lineage>
</organism>
<accession>A0A8I3ALY5</accession>
<proteinExistence type="predicted"/>
<reference evidence="1" key="1">
    <citation type="journal article" date="2021" name="Mol. Plant Pathol.">
        <title>A 20-kb lineage-specific genomic region tames virulence in pathogenic amphidiploid Verticillium longisporum.</title>
        <authorList>
            <person name="Harting R."/>
            <person name="Starke J."/>
            <person name="Kusch H."/>
            <person name="Poggeler S."/>
            <person name="Maurus I."/>
            <person name="Schluter R."/>
            <person name="Landesfeind M."/>
            <person name="Bulla I."/>
            <person name="Nowrousian M."/>
            <person name="de Jonge R."/>
            <person name="Stahlhut G."/>
            <person name="Hoff K.J."/>
            <person name="Asshauer K.P."/>
            <person name="Thurmer A."/>
            <person name="Stanke M."/>
            <person name="Daniel R."/>
            <person name="Morgenstern B."/>
            <person name="Thomma B.P.H.J."/>
            <person name="Kronstad J.W."/>
            <person name="Braus-Stromeyer S.A."/>
            <person name="Braus G.H."/>
        </authorList>
    </citation>
    <scope>NUCLEOTIDE SEQUENCE</scope>
    <source>
        <strain evidence="1">Vl32</strain>
    </source>
</reference>
<comment type="caution">
    <text evidence="1">The sequence shown here is derived from an EMBL/GenBank/DDBJ whole genome shotgun (WGS) entry which is preliminary data.</text>
</comment>
<sequence length="71" mass="7717">MPIDMLRRRENHATALDEGTFVARYTVSLQSNGNGAGAPKNIRAYVLPSLDGRLPSHIECSDCDGRAILTC</sequence>
<gene>
    <name evidence="1" type="ORF">HYQ45_010837</name>
</gene>
<dbReference type="AlphaFoldDB" id="A0A8I3ALY5"/>
<dbReference type="Proteomes" id="UP000689129">
    <property type="component" value="Unassembled WGS sequence"/>
</dbReference>
<evidence type="ECO:0000313" key="2">
    <source>
        <dbReference type="Proteomes" id="UP000689129"/>
    </source>
</evidence>